<evidence type="ECO:0000313" key="2">
    <source>
        <dbReference type="Proteomes" id="UP000045706"/>
    </source>
</evidence>
<organism evidence="1 2">
    <name type="scientific">Verticillium longisporum</name>
    <name type="common">Verticillium dahliae var. longisporum</name>
    <dbReference type="NCBI Taxonomy" id="100787"/>
    <lineage>
        <taxon>Eukaryota</taxon>
        <taxon>Fungi</taxon>
        <taxon>Dikarya</taxon>
        <taxon>Ascomycota</taxon>
        <taxon>Pezizomycotina</taxon>
        <taxon>Sordariomycetes</taxon>
        <taxon>Hypocreomycetidae</taxon>
        <taxon>Glomerellales</taxon>
        <taxon>Plectosphaerellaceae</taxon>
        <taxon>Verticillium</taxon>
    </lineage>
</organism>
<reference evidence="2" key="1">
    <citation type="submission" date="2015-05" db="EMBL/GenBank/DDBJ databases">
        <authorList>
            <person name="Fogelqvist Johan"/>
        </authorList>
    </citation>
    <scope>NUCLEOTIDE SEQUENCE [LARGE SCALE GENOMIC DNA]</scope>
</reference>
<dbReference type="EMBL" id="CVQI01007113">
    <property type="protein sequence ID" value="CRK16539.1"/>
    <property type="molecule type" value="Genomic_DNA"/>
</dbReference>
<gene>
    <name evidence="1" type="ORF">BN1723_011024</name>
</gene>
<sequence length="91" mass="9701">MGFAQELCTNVRDRADLGSVEIVLLHNSPLLPVARITDPRNVEHKLCDSRASADRTLACHGCNECLLPSQAVAIGLLVIAITIARHTSNGG</sequence>
<accession>A0A0G4L3F3</accession>
<name>A0A0G4L3F3_VERLO</name>
<proteinExistence type="predicted"/>
<dbReference type="Proteomes" id="UP000045706">
    <property type="component" value="Unassembled WGS sequence"/>
</dbReference>
<dbReference type="AlphaFoldDB" id="A0A0G4L3F3"/>
<protein>
    <submittedName>
        <fullName evidence="1">Uncharacterized protein</fullName>
    </submittedName>
</protein>
<evidence type="ECO:0000313" key="1">
    <source>
        <dbReference type="EMBL" id="CRK16539.1"/>
    </source>
</evidence>